<dbReference type="EMBL" id="JARGYU010000002">
    <property type="protein sequence ID" value="MDZ5761253.1"/>
    <property type="molecule type" value="Genomic_DNA"/>
</dbReference>
<evidence type="ECO:0000256" key="2">
    <source>
        <dbReference type="ARBA" id="ARBA00023315"/>
    </source>
</evidence>
<feature type="compositionally biased region" description="Basic and acidic residues" evidence="3">
    <location>
        <begin position="192"/>
        <end position="201"/>
    </location>
</feature>
<dbReference type="Gene3D" id="3.40.50.1820">
    <property type="entry name" value="alpha/beta hydrolase"/>
    <property type="match status" value="1"/>
</dbReference>
<keyword evidence="6" id="KW-1185">Reference proteome</keyword>
<dbReference type="PANTHER" id="PTHR36837:SF5">
    <property type="entry name" value="POLY-3-HYDROXYBUTYRATE SYNTHASE"/>
    <property type="match status" value="1"/>
</dbReference>
<accession>A0AAE5AHL0</accession>
<evidence type="ECO:0000256" key="3">
    <source>
        <dbReference type="SAM" id="MobiDB-lite"/>
    </source>
</evidence>
<evidence type="ECO:0000313" key="6">
    <source>
        <dbReference type="Proteomes" id="UP001289135"/>
    </source>
</evidence>
<gene>
    <name evidence="5" type="ORF">Lyticum_00423</name>
</gene>
<keyword evidence="1" id="KW-0808">Transferase</keyword>
<reference evidence="5" key="1">
    <citation type="submission" date="2023-02" db="EMBL/GenBank/DDBJ databases">
        <title>Host association and intracellularity evolved multiple times independently in the Rickettsiales.</title>
        <authorList>
            <person name="Castelli M."/>
            <person name="Nardi T."/>
            <person name="Gammuto L."/>
            <person name="Bellinzona G."/>
            <person name="Sabaneyeva E."/>
            <person name="Potekhin A."/>
            <person name="Serra V."/>
            <person name="Petroni G."/>
            <person name="Sassera D."/>
        </authorList>
    </citation>
    <scope>NUCLEOTIDE SEQUENCE</scope>
    <source>
        <strain evidence="5">USBL-36I1</strain>
    </source>
</reference>
<dbReference type="InterPro" id="IPR051321">
    <property type="entry name" value="PHA/PHB_synthase"/>
</dbReference>
<comment type="caution">
    <text evidence="5">The sequence shown here is derived from an EMBL/GenBank/DDBJ whole genome shotgun (WGS) entry which is preliminary data.</text>
</comment>
<dbReference type="Proteomes" id="UP001289135">
    <property type="component" value="Unassembled WGS sequence"/>
</dbReference>
<feature type="domain" description="Poly-beta-hydroxybutyrate polymerase N-terminal" evidence="4">
    <location>
        <begin position="313"/>
        <end position="456"/>
    </location>
</feature>
<keyword evidence="2" id="KW-0012">Acyltransferase</keyword>
<dbReference type="Pfam" id="PF07167">
    <property type="entry name" value="PhaC_N"/>
    <property type="match status" value="1"/>
</dbReference>
<dbReference type="GO" id="GO:0016746">
    <property type="term" value="F:acyltransferase activity"/>
    <property type="evidence" value="ECO:0007669"/>
    <property type="project" value="UniProtKB-KW"/>
</dbReference>
<evidence type="ECO:0000259" key="4">
    <source>
        <dbReference type="Pfam" id="PF07167"/>
    </source>
</evidence>
<evidence type="ECO:0000256" key="1">
    <source>
        <dbReference type="ARBA" id="ARBA00022679"/>
    </source>
</evidence>
<name>A0AAE5AHL0_9RICK</name>
<dbReference type="InterPro" id="IPR010941">
    <property type="entry name" value="PhaC_N"/>
</dbReference>
<dbReference type="AlphaFoldDB" id="A0AAE5AHL0"/>
<feature type="compositionally biased region" description="Low complexity" evidence="3">
    <location>
        <begin position="202"/>
        <end position="222"/>
    </location>
</feature>
<protein>
    <submittedName>
        <fullName evidence="5">Class I poly(R)-hydroxyalkanoic acid synthase</fullName>
    </submittedName>
</protein>
<organism evidence="5 6">
    <name type="scientific">Lyticum sinuosum</name>
    <dbReference type="NCBI Taxonomy" id="1332059"/>
    <lineage>
        <taxon>Bacteria</taxon>
        <taxon>Pseudomonadati</taxon>
        <taxon>Pseudomonadota</taxon>
        <taxon>Alphaproteobacteria</taxon>
        <taxon>Rickettsiales</taxon>
        <taxon>Lyticum</taxon>
    </lineage>
</organism>
<feature type="region of interest" description="Disordered" evidence="3">
    <location>
        <begin position="178"/>
        <end position="222"/>
    </location>
</feature>
<evidence type="ECO:0000313" key="5">
    <source>
        <dbReference type="EMBL" id="MDZ5761253.1"/>
    </source>
</evidence>
<proteinExistence type="predicted"/>
<dbReference type="GO" id="GO:0042619">
    <property type="term" value="P:poly-hydroxybutyrate biosynthetic process"/>
    <property type="evidence" value="ECO:0007669"/>
    <property type="project" value="InterPro"/>
</dbReference>
<dbReference type="InterPro" id="IPR029058">
    <property type="entry name" value="AB_hydrolase_fold"/>
</dbReference>
<dbReference type="PANTHER" id="PTHR36837">
    <property type="entry name" value="POLY(3-HYDROXYALKANOATE) POLYMERASE SUBUNIT PHAC"/>
    <property type="match status" value="1"/>
</dbReference>
<sequence>MTSNNYFLKYFDNYKHYFNSMNSLIYNKQDNIKNNLYFSAKIIKIMLSNFSEKNNLFWASYGNLHFFIETLNKKFTEKYKEIIQNNSQNYSFMDFLYKINENFYKLTPYYNYIPYYNFFDQNQNNQNNQNNNQQSSSFFKNITQNWQIHNDIVYSTLNDTIDRCENIIKTRHLNERIYRNSHNNSDQNSSEKNSKKNDSDTSAKSQNTNNQNQNNNSSYDENSYDNLYKQIQNDFLDTCFKSFPQNLLQFPEMMHFPQNPAQNFLPGYIFSGNMNPFNNFHTFNPFHSLNASLNAFNNINTLCNHYPSFPFNQYLKNNGDLSLKDLSLLRFFYDNIYSAKTPNNYPLFNDDFWVEMIKTNGKSMENGFDNYMKDIENYQKSGEFKMVTTPENTFVIGKNIATTPGKIVYRNEIFELIQYNATTENVYQNPVLICPAWINKYYVLDLESENSLVKWLVEKGHTVFMISWVNPSSDNCKQKFSDYIIKGTIVAIEMALMICGNNSKVNCIGYCLGGTVMAITAAYLKSAGVNYISSLTFLASLVDFSDCGIIGAFIHENIIDAIDEHVDNVGYLSGNSMFSTFSMVRPKDMLWYYVINNYMLGKDPKPLSILHWNADSTNMAGECHKYYLRNLYLKNDLIKGNLSIEGTKINLQNIDLPIYMVATKDDHIAPWKSTYKGLQMAYKSSKEKRFVLGESGHVMGIVNPPTAKRKYGYYVVDNRSDPSEVENNIILENILTSDEWIQCAKKIDGSWWDDMHRWLINHQTHKHKDKGEIMYDEKMVDEECESCMRKSRPIFTVDDKYGEPAPGLYVLD</sequence>
<dbReference type="SUPFAM" id="SSF53474">
    <property type="entry name" value="alpha/beta-Hydrolases"/>
    <property type="match status" value="1"/>
</dbReference>